<proteinExistence type="predicted"/>
<sequence length="315" mass="34012">MAQVPCAPAVYCILPGGGTVPLCALQRQGTAMKAVARMTLKDGRKLAWREYGSPGGYPVFFFHGNLNSRLFQACWDKEQEITEAADARLIAVDRPGYGSSDYLPGRTYASWSSDVSELAGHLGCERFAVFGFSSGGPNALACAVRLPSKVAACGLMSSDGPYKILGMVKEMFGSEVLSQEIASERTRQKHEELIQSYAGLKPGRKELALADLANAACQGLEKGPSQDCQLEAGDWGFRASDVDGTQVPVHLWHGVADKDVPVEVAHYLAKQIPGVAARFIEGESHSMVRRKWGEFLELLVATAREGYPSLPSSKL</sequence>
<dbReference type="Gene3D" id="3.40.50.1820">
    <property type="entry name" value="alpha/beta hydrolase"/>
    <property type="match status" value="1"/>
</dbReference>
<evidence type="ECO:0000313" key="2">
    <source>
        <dbReference type="EMBL" id="CAD8363002.1"/>
    </source>
</evidence>
<gene>
    <name evidence="2" type="ORF">PBAH0796_LOCUS16164</name>
</gene>
<dbReference type="PANTHER" id="PTHR45763:SF46">
    <property type="entry name" value="AB HYDROLASE-1 DOMAIN-CONTAINING PROTEIN"/>
    <property type="match status" value="1"/>
</dbReference>
<reference evidence="2" key="1">
    <citation type="submission" date="2021-01" db="EMBL/GenBank/DDBJ databases">
        <authorList>
            <person name="Corre E."/>
            <person name="Pelletier E."/>
            <person name="Niang G."/>
            <person name="Scheremetjew M."/>
            <person name="Finn R."/>
            <person name="Kale V."/>
            <person name="Holt S."/>
            <person name="Cochrane G."/>
            <person name="Meng A."/>
            <person name="Brown T."/>
            <person name="Cohen L."/>
        </authorList>
    </citation>
    <scope>NUCLEOTIDE SEQUENCE</scope>
    <source>
        <strain evidence="2">Pbaha01</strain>
    </source>
</reference>
<dbReference type="SUPFAM" id="SSF53474">
    <property type="entry name" value="alpha/beta-Hydrolases"/>
    <property type="match status" value="1"/>
</dbReference>
<accession>A0A7S0FIS4</accession>
<evidence type="ECO:0000259" key="1">
    <source>
        <dbReference type="Pfam" id="PF12697"/>
    </source>
</evidence>
<protein>
    <recommendedName>
        <fullName evidence="1">AB hydrolase-1 domain-containing protein</fullName>
    </recommendedName>
</protein>
<dbReference type="PANTHER" id="PTHR45763">
    <property type="entry name" value="HYDROLASE, ALPHA/BETA FOLD FAMILY PROTEIN, EXPRESSED-RELATED"/>
    <property type="match status" value="1"/>
</dbReference>
<dbReference type="InterPro" id="IPR000073">
    <property type="entry name" value="AB_hydrolase_1"/>
</dbReference>
<feature type="domain" description="AB hydrolase-1" evidence="1">
    <location>
        <begin position="59"/>
        <end position="289"/>
    </location>
</feature>
<dbReference type="InterPro" id="IPR029058">
    <property type="entry name" value="AB_hydrolase_fold"/>
</dbReference>
<dbReference type="AlphaFoldDB" id="A0A7S0FIS4"/>
<dbReference type="Pfam" id="PF12697">
    <property type="entry name" value="Abhydrolase_6"/>
    <property type="match status" value="1"/>
</dbReference>
<dbReference type="EMBL" id="HBEG01026620">
    <property type="protein sequence ID" value="CAD8363002.1"/>
    <property type="molecule type" value="Transcribed_RNA"/>
</dbReference>
<organism evidence="2">
    <name type="scientific">Pyrodinium bahamense</name>
    <dbReference type="NCBI Taxonomy" id="73915"/>
    <lineage>
        <taxon>Eukaryota</taxon>
        <taxon>Sar</taxon>
        <taxon>Alveolata</taxon>
        <taxon>Dinophyceae</taxon>
        <taxon>Gonyaulacales</taxon>
        <taxon>Pyrocystaceae</taxon>
        <taxon>Pyrodinium</taxon>
    </lineage>
</organism>
<dbReference type="PRINTS" id="PR00111">
    <property type="entry name" value="ABHYDROLASE"/>
</dbReference>
<name>A0A7S0FIS4_9DINO</name>